<evidence type="ECO:0000256" key="1">
    <source>
        <dbReference type="SAM" id="MobiDB-lite"/>
    </source>
</evidence>
<sequence>MKPIDILQGYFDVESNSFDSVFIQMFVETDSKFNYGFFNKFFEQSFTHSDINNAINELSGSKVIKFLEVETDAKAVDFLHNKYTFGKFPNVRGWIDYIAEQTGYVISRAVLFAWVASQHPPKQQSSFLPTNDRNLYGKESTESAA</sequence>
<evidence type="ECO:0000313" key="2">
    <source>
        <dbReference type="EMBL" id="QCW23889.1"/>
    </source>
</evidence>
<feature type="region of interest" description="Disordered" evidence="1">
    <location>
        <begin position="121"/>
        <end position="145"/>
    </location>
</feature>
<evidence type="ECO:0000313" key="3">
    <source>
        <dbReference type="Proteomes" id="UP000308921"/>
    </source>
</evidence>
<proteinExistence type="predicted"/>
<name>A0A4Y5P1Q7_9CAUD</name>
<protein>
    <submittedName>
        <fullName evidence="2">Uncharacterized protein</fullName>
    </submittedName>
</protein>
<reference evidence="2 3" key="1">
    <citation type="submission" date="2019-04" db="EMBL/GenBank/DDBJ databases">
        <title>Complete genome sequence of Pantoea bacteriophage vB_PagS_AAS21.</title>
        <authorList>
            <person name="Truncaite L."/>
            <person name="Simoliuniene M."/>
            <person name="Zajanckauskaite A."/>
            <person name="Meskys R."/>
            <person name="Simoliunas E."/>
        </authorList>
    </citation>
    <scope>NUCLEOTIDE SEQUENCE [LARGE SCALE GENOMIC DNA]</scope>
</reference>
<dbReference type="EMBL" id="MK770119">
    <property type="protein sequence ID" value="QCW23889.1"/>
    <property type="molecule type" value="Genomic_DNA"/>
</dbReference>
<gene>
    <name evidence="2" type="ORF">AAS21_gp151</name>
</gene>
<keyword evidence="3" id="KW-1185">Reference proteome</keyword>
<organism evidence="2 3">
    <name type="scientific">Pantoea phage vB_PagS_AAS21</name>
    <dbReference type="NCBI Taxonomy" id="2575261"/>
    <lineage>
        <taxon>Viruses</taxon>
        <taxon>Duplodnaviria</taxon>
        <taxon>Heunggongvirae</taxon>
        <taxon>Uroviricota</taxon>
        <taxon>Caudoviricetes</taxon>
        <taxon>Demerecviridae</taxon>
        <taxon>Keyvirus</taxon>
        <taxon>Keyvirus AAS21</taxon>
    </lineage>
</organism>
<feature type="compositionally biased region" description="Polar residues" evidence="1">
    <location>
        <begin position="121"/>
        <end position="133"/>
    </location>
</feature>
<dbReference type="Proteomes" id="UP000308921">
    <property type="component" value="Segment"/>
</dbReference>
<accession>A0A4Y5P1Q7</accession>
<feature type="compositionally biased region" description="Basic and acidic residues" evidence="1">
    <location>
        <begin position="135"/>
        <end position="145"/>
    </location>
</feature>